<gene>
    <name evidence="8" type="ORF">CR162_00755</name>
</gene>
<feature type="transmembrane region" description="Helical" evidence="6">
    <location>
        <begin position="106"/>
        <end position="129"/>
    </location>
</feature>
<evidence type="ECO:0000256" key="4">
    <source>
        <dbReference type="ARBA" id="ARBA00022989"/>
    </source>
</evidence>
<sequence>MSRCARATAKAPGCIWRASSASWRGRNRAISPDNSGEAARQRRAGFLCLGVTALGWGLTWPILKAVIEELPPLAARGLGGALAALGLGLLALALRWPLAVPRGERWPLMGFALLNVGAWMGFSTLGLLWLGAGEAALVAYTMPVWAAMLAWPLLGERPTARRVLALVLGLAGVAVLMGAGAGQAAAADKTPGLLLLLAAALSFALGAVMSKKRPLAMHPVAAVVWQVALGTVPILGLSLLLETPEWGRVGVLGWGGVLYMAAVPLSLCYLTWFGALRRLPANTAAMGTLATPLIGMLASTALLGEPLGWRQAVAVALTLAGVVLALRG</sequence>
<organism evidence="8 9">
    <name type="scientific">Teichococcus rhizosphaerae</name>
    <dbReference type="NCBI Taxonomy" id="1335062"/>
    <lineage>
        <taxon>Bacteria</taxon>
        <taxon>Pseudomonadati</taxon>
        <taxon>Pseudomonadota</taxon>
        <taxon>Alphaproteobacteria</taxon>
        <taxon>Acetobacterales</taxon>
        <taxon>Roseomonadaceae</taxon>
        <taxon>Roseomonas</taxon>
    </lineage>
</organism>
<keyword evidence="2" id="KW-1003">Cell membrane</keyword>
<protein>
    <submittedName>
        <fullName evidence="8">EamA family transporter</fullName>
    </submittedName>
</protein>
<evidence type="ECO:0000256" key="1">
    <source>
        <dbReference type="ARBA" id="ARBA00004651"/>
    </source>
</evidence>
<dbReference type="OrthoDB" id="7850605at2"/>
<feature type="transmembrane region" description="Helical" evidence="6">
    <location>
        <begin position="73"/>
        <end position="94"/>
    </location>
</feature>
<dbReference type="PANTHER" id="PTHR32322">
    <property type="entry name" value="INNER MEMBRANE TRANSPORTER"/>
    <property type="match status" value="1"/>
</dbReference>
<dbReference type="GO" id="GO:0005886">
    <property type="term" value="C:plasma membrane"/>
    <property type="evidence" value="ECO:0007669"/>
    <property type="project" value="UniProtKB-SubCell"/>
</dbReference>
<feature type="transmembrane region" description="Helical" evidence="6">
    <location>
        <begin position="284"/>
        <end position="303"/>
    </location>
</feature>
<evidence type="ECO:0000256" key="5">
    <source>
        <dbReference type="ARBA" id="ARBA00023136"/>
    </source>
</evidence>
<feature type="transmembrane region" description="Helical" evidence="6">
    <location>
        <begin position="163"/>
        <end position="186"/>
    </location>
</feature>
<evidence type="ECO:0000256" key="6">
    <source>
        <dbReference type="SAM" id="Phobius"/>
    </source>
</evidence>
<feature type="domain" description="EamA" evidence="7">
    <location>
        <begin position="45"/>
        <end position="177"/>
    </location>
</feature>
<feature type="transmembrane region" description="Helical" evidence="6">
    <location>
        <begin position="220"/>
        <end position="240"/>
    </location>
</feature>
<dbReference type="InterPro" id="IPR037185">
    <property type="entry name" value="EmrE-like"/>
</dbReference>
<reference evidence="8 9" key="1">
    <citation type="submission" date="2017-10" db="EMBL/GenBank/DDBJ databases">
        <authorList>
            <person name="Banno H."/>
            <person name="Chua N.-H."/>
        </authorList>
    </citation>
    <scope>NUCLEOTIDE SEQUENCE [LARGE SCALE GENOMIC DNA]</scope>
    <source>
        <strain evidence="8 9">YW11</strain>
    </source>
</reference>
<dbReference type="SUPFAM" id="SSF103481">
    <property type="entry name" value="Multidrug resistance efflux transporter EmrE"/>
    <property type="match status" value="2"/>
</dbReference>
<dbReference type="Proteomes" id="UP000223527">
    <property type="component" value="Unassembled WGS sequence"/>
</dbReference>
<dbReference type="PANTHER" id="PTHR32322:SF18">
    <property type="entry name" value="S-ADENOSYLMETHIONINE_S-ADENOSYLHOMOCYSTEINE TRANSPORTER"/>
    <property type="match status" value="1"/>
</dbReference>
<evidence type="ECO:0000313" key="8">
    <source>
        <dbReference type="EMBL" id="PHK96936.1"/>
    </source>
</evidence>
<dbReference type="InterPro" id="IPR050638">
    <property type="entry name" value="AA-Vitamin_Transporters"/>
</dbReference>
<evidence type="ECO:0000256" key="2">
    <source>
        <dbReference type="ARBA" id="ARBA00022475"/>
    </source>
</evidence>
<comment type="subcellular location">
    <subcellularLocation>
        <location evidence="1">Cell membrane</location>
        <topology evidence="1">Multi-pass membrane protein</topology>
    </subcellularLocation>
</comment>
<comment type="caution">
    <text evidence="8">The sequence shown here is derived from an EMBL/GenBank/DDBJ whole genome shotgun (WGS) entry which is preliminary data.</text>
</comment>
<keyword evidence="4 6" id="KW-1133">Transmembrane helix</keyword>
<feature type="transmembrane region" description="Helical" evidence="6">
    <location>
        <begin position="135"/>
        <end position="154"/>
    </location>
</feature>
<dbReference type="AlphaFoldDB" id="A0A2C7AI64"/>
<evidence type="ECO:0000256" key="3">
    <source>
        <dbReference type="ARBA" id="ARBA00022692"/>
    </source>
</evidence>
<dbReference type="InterPro" id="IPR000620">
    <property type="entry name" value="EamA_dom"/>
</dbReference>
<feature type="transmembrane region" description="Helical" evidence="6">
    <location>
        <begin position="44"/>
        <end position="67"/>
    </location>
</feature>
<evidence type="ECO:0000313" key="9">
    <source>
        <dbReference type="Proteomes" id="UP000223527"/>
    </source>
</evidence>
<feature type="transmembrane region" description="Helical" evidence="6">
    <location>
        <begin position="309"/>
        <end position="326"/>
    </location>
</feature>
<accession>A0A2C7AI64</accession>
<dbReference type="RefSeq" id="WP_099093625.1">
    <property type="nucleotide sequence ID" value="NZ_PDNU01000001.1"/>
</dbReference>
<dbReference type="EMBL" id="PDNU01000001">
    <property type="protein sequence ID" value="PHK96936.1"/>
    <property type="molecule type" value="Genomic_DNA"/>
</dbReference>
<dbReference type="Pfam" id="PF00892">
    <property type="entry name" value="EamA"/>
    <property type="match status" value="2"/>
</dbReference>
<feature type="domain" description="EamA" evidence="7">
    <location>
        <begin position="191"/>
        <end position="326"/>
    </location>
</feature>
<feature type="transmembrane region" description="Helical" evidence="6">
    <location>
        <begin position="192"/>
        <end position="208"/>
    </location>
</feature>
<keyword evidence="9" id="KW-1185">Reference proteome</keyword>
<name>A0A2C7AI64_9PROT</name>
<keyword evidence="3 6" id="KW-0812">Transmembrane</keyword>
<proteinExistence type="predicted"/>
<evidence type="ECO:0000259" key="7">
    <source>
        <dbReference type="Pfam" id="PF00892"/>
    </source>
</evidence>
<feature type="transmembrane region" description="Helical" evidence="6">
    <location>
        <begin position="252"/>
        <end position="272"/>
    </location>
</feature>
<keyword evidence="5 6" id="KW-0472">Membrane</keyword>